<dbReference type="PANTHER" id="PTHR37692:SF1">
    <property type="entry name" value="DUF420 DOMAIN-CONTAINING PROTEIN"/>
    <property type="match status" value="1"/>
</dbReference>
<feature type="transmembrane region" description="Helical" evidence="1">
    <location>
        <begin position="89"/>
        <end position="122"/>
    </location>
</feature>
<evidence type="ECO:0000313" key="2">
    <source>
        <dbReference type="EMBL" id="NKE69419.1"/>
    </source>
</evidence>
<feature type="transmembrane region" description="Helical" evidence="1">
    <location>
        <begin position="20"/>
        <end position="38"/>
    </location>
</feature>
<keyword evidence="3" id="KW-1185">Reference proteome</keyword>
<dbReference type="EMBL" id="VTOW01000001">
    <property type="protein sequence ID" value="NKE69419.1"/>
    <property type="molecule type" value="Genomic_DNA"/>
</dbReference>
<feature type="transmembrane region" description="Helical" evidence="1">
    <location>
        <begin position="50"/>
        <end position="69"/>
    </location>
</feature>
<protein>
    <submittedName>
        <fullName evidence="2">DUF420 domain-containing protein</fullName>
    </submittedName>
</protein>
<dbReference type="InterPro" id="IPR007352">
    <property type="entry name" value="DUF420"/>
</dbReference>
<organism evidence="2 3">
    <name type="scientific">Candidatus Manganitrophus noduliformans</name>
    <dbReference type="NCBI Taxonomy" id="2606439"/>
    <lineage>
        <taxon>Bacteria</taxon>
        <taxon>Pseudomonadati</taxon>
        <taxon>Nitrospirota</taxon>
        <taxon>Nitrospiria</taxon>
        <taxon>Candidatus Troglogloeales</taxon>
        <taxon>Candidatus Manganitrophaceae</taxon>
        <taxon>Candidatus Manganitrophus</taxon>
    </lineage>
</organism>
<dbReference type="Proteomes" id="UP000534783">
    <property type="component" value="Unassembled WGS sequence"/>
</dbReference>
<reference evidence="2 3" key="1">
    <citation type="journal article" date="2020" name="Nature">
        <title>Bacterial chemolithoautotrophy via manganese oxidation.</title>
        <authorList>
            <person name="Yu H."/>
            <person name="Leadbetter J.R."/>
        </authorList>
    </citation>
    <scope>NUCLEOTIDE SEQUENCE [LARGE SCALE GENOMIC DNA]</scope>
    <source>
        <strain evidence="2 3">Mn-1</strain>
    </source>
</reference>
<name>A0A7X6DLJ6_9BACT</name>
<evidence type="ECO:0000256" key="1">
    <source>
        <dbReference type="SAM" id="Phobius"/>
    </source>
</evidence>
<sequence length="235" mass="26411">MKEMLTAPGFLSPYGTWGADISSVMAWVFTLLFIYGWYAGRKHQGQRHHLVTLWGMVAMLGYFTLYYLARGLGALSLEGKEGFGGPDWVYNYIFSPMLTIHILVISVGLVLAVYMIVLGFRSSFKKGNERYLKVEPLKMGSKGFNYTLAGAAALFGLFALIRWTGSMGRLVVYISGFGLVAGVLFMERGIERWIPDAATRHRKMGAFTMVLYVIALVTSTVTYVMLYYIYPVKEH</sequence>
<feature type="transmembrane region" description="Helical" evidence="1">
    <location>
        <begin position="143"/>
        <end position="161"/>
    </location>
</feature>
<proteinExistence type="predicted"/>
<dbReference type="Pfam" id="PF04238">
    <property type="entry name" value="DUF420"/>
    <property type="match status" value="1"/>
</dbReference>
<evidence type="ECO:0000313" key="3">
    <source>
        <dbReference type="Proteomes" id="UP000534783"/>
    </source>
</evidence>
<keyword evidence="1" id="KW-0812">Transmembrane</keyword>
<keyword evidence="1" id="KW-1133">Transmembrane helix</keyword>
<dbReference type="PANTHER" id="PTHR37692">
    <property type="entry name" value="HYPOTHETICAL MEMBRANE SPANNING PROTEIN"/>
    <property type="match status" value="1"/>
</dbReference>
<comment type="caution">
    <text evidence="2">The sequence shown here is derived from an EMBL/GenBank/DDBJ whole genome shotgun (WGS) entry which is preliminary data.</text>
</comment>
<feature type="transmembrane region" description="Helical" evidence="1">
    <location>
        <begin position="167"/>
        <end position="186"/>
    </location>
</feature>
<dbReference type="RefSeq" id="WP_168057718.1">
    <property type="nucleotide sequence ID" value="NZ_VTOW01000001.1"/>
</dbReference>
<accession>A0A7X6DLJ6</accession>
<gene>
    <name evidence="2" type="ORF">MNODULE_01465</name>
</gene>
<keyword evidence="1" id="KW-0472">Membrane</keyword>
<dbReference type="AlphaFoldDB" id="A0A7X6DLJ6"/>
<feature type="transmembrane region" description="Helical" evidence="1">
    <location>
        <begin position="207"/>
        <end position="230"/>
    </location>
</feature>